<sequence>MGYLHDRRGNPRDRTGVPTLAELTATGRATRVVATVVAAALLLAGSVWGYDDKFPFGPFSMYAGVNGPNEPAPDTRVEGTDRTGRVIVLNERNAGVRRAEIEGQEGAYVEDPSRLARIADGYQGLNPGASPLVKVALIVRLHEIRNSSATGRWHDDVRAVWERPA</sequence>
<organism evidence="2 3">
    <name type="scientific">Asanoa iriomotensis</name>
    <dbReference type="NCBI Taxonomy" id="234613"/>
    <lineage>
        <taxon>Bacteria</taxon>
        <taxon>Bacillati</taxon>
        <taxon>Actinomycetota</taxon>
        <taxon>Actinomycetes</taxon>
        <taxon>Micromonosporales</taxon>
        <taxon>Micromonosporaceae</taxon>
        <taxon>Asanoa</taxon>
    </lineage>
</organism>
<evidence type="ECO:0000313" key="2">
    <source>
        <dbReference type="EMBL" id="GIF58839.1"/>
    </source>
</evidence>
<dbReference type="EMBL" id="BONC01000038">
    <property type="protein sequence ID" value="GIF58839.1"/>
    <property type="molecule type" value="Genomic_DNA"/>
</dbReference>
<protein>
    <submittedName>
        <fullName evidence="2">Uncharacterized protein</fullName>
    </submittedName>
</protein>
<comment type="caution">
    <text evidence="2">The sequence shown here is derived from an EMBL/GenBank/DDBJ whole genome shotgun (WGS) entry which is preliminary data.</text>
</comment>
<gene>
    <name evidence="2" type="ORF">Air01nite_49340</name>
</gene>
<evidence type="ECO:0000313" key="3">
    <source>
        <dbReference type="Proteomes" id="UP000624325"/>
    </source>
</evidence>
<accession>A0ABQ4C7W9</accession>
<feature type="transmembrane region" description="Helical" evidence="1">
    <location>
        <begin position="32"/>
        <end position="50"/>
    </location>
</feature>
<keyword evidence="1" id="KW-0472">Membrane</keyword>
<dbReference type="Proteomes" id="UP000624325">
    <property type="component" value="Unassembled WGS sequence"/>
</dbReference>
<keyword evidence="3" id="KW-1185">Reference proteome</keyword>
<keyword evidence="1" id="KW-0812">Transmembrane</keyword>
<proteinExistence type="predicted"/>
<name>A0ABQ4C7W9_9ACTN</name>
<evidence type="ECO:0000256" key="1">
    <source>
        <dbReference type="SAM" id="Phobius"/>
    </source>
</evidence>
<keyword evidence="1" id="KW-1133">Transmembrane helix</keyword>
<reference evidence="2 3" key="1">
    <citation type="submission" date="2021-01" db="EMBL/GenBank/DDBJ databases">
        <title>Whole genome shotgun sequence of Asanoa iriomotensis NBRC 100142.</title>
        <authorList>
            <person name="Komaki H."/>
            <person name="Tamura T."/>
        </authorList>
    </citation>
    <scope>NUCLEOTIDE SEQUENCE [LARGE SCALE GENOMIC DNA]</scope>
    <source>
        <strain evidence="2 3">NBRC 100142</strain>
    </source>
</reference>